<evidence type="ECO:0000313" key="1">
    <source>
        <dbReference type="EMBL" id="OAQ96935.1"/>
    </source>
</evidence>
<protein>
    <recommendedName>
        <fullName evidence="3">Calcineurin-like phosphoesterase domain-containing protein</fullName>
    </recommendedName>
</protein>
<name>A0A179I2H7_CORDF</name>
<organism evidence="1 2">
    <name type="scientific">Cordyceps confragosa</name>
    <name type="common">Lecanicillium lecanii</name>
    <dbReference type="NCBI Taxonomy" id="2714763"/>
    <lineage>
        <taxon>Eukaryota</taxon>
        <taxon>Fungi</taxon>
        <taxon>Dikarya</taxon>
        <taxon>Ascomycota</taxon>
        <taxon>Pezizomycotina</taxon>
        <taxon>Sordariomycetes</taxon>
        <taxon>Hypocreomycetidae</taxon>
        <taxon>Hypocreales</taxon>
        <taxon>Cordycipitaceae</taxon>
        <taxon>Akanthomyces</taxon>
    </lineage>
</organism>
<dbReference type="EMBL" id="LUKN01003793">
    <property type="protein sequence ID" value="OAQ96935.1"/>
    <property type="molecule type" value="Genomic_DNA"/>
</dbReference>
<dbReference type="OrthoDB" id="630188at2759"/>
<dbReference type="PANTHER" id="PTHR12905">
    <property type="entry name" value="METALLOPHOSPHOESTERASE"/>
    <property type="match status" value="1"/>
</dbReference>
<dbReference type="InterPro" id="IPR029052">
    <property type="entry name" value="Metallo-depent_PP-like"/>
</dbReference>
<dbReference type="InterPro" id="IPR051693">
    <property type="entry name" value="UPF0046_metallophosphoest"/>
</dbReference>
<dbReference type="OMA" id="ERAYSGI"/>
<comment type="caution">
    <text evidence="1">The sequence shown here is derived from an EMBL/GenBank/DDBJ whole genome shotgun (WGS) entry which is preliminary data.</text>
</comment>
<dbReference type="Proteomes" id="UP000243081">
    <property type="component" value="Unassembled WGS sequence"/>
</dbReference>
<sequence>MVPADVDVLLTHGPPRGHLDDGGKGCPQLVKEILRVRPRLVVFGHIHAGRGEKQLSYDGFERAYSGIMGGHDTLLSAMGMLFWFCISRVGSMFGWHATTETTMVNAAVVGQSMDYAEHDGIVVKV</sequence>
<keyword evidence="2" id="KW-1185">Reference proteome</keyword>
<reference evidence="1 2" key="1">
    <citation type="submission" date="2016-03" db="EMBL/GenBank/DDBJ databases">
        <title>Fine-scale spatial genetic structure of a fungal parasite of coffee scale insects.</title>
        <authorList>
            <person name="Jackson D."/>
            <person name="Zemenick K.A."/>
            <person name="Malloure B."/>
            <person name="Quandt C.A."/>
            <person name="James T.Y."/>
        </authorList>
    </citation>
    <scope>NUCLEOTIDE SEQUENCE [LARGE SCALE GENOMIC DNA]</scope>
    <source>
        <strain evidence="1 2">UM487</strain>
    </source>
</reference>
<evidence type="ECO:0000313" key="2">
    <source>
        <dbReference type="Proteomes" id="UP000243081"/>
    </source>
</evidence>
<proteinExistence type="predicted"/>
<dbReference type="SUPFAM" id="SSF56300">
    <property type="entry name" value="Metallo-dependent phosphatases"/>
    <property type="match status" value="1"/>
</dbReference>
<dbReference type="Gene3D" id="3.60.21.10">
    <property type="match status" value="1"/>
</dbReference>
<accession>A0A179I2H7</accession>
<evidence type="ECO:0008006" key="3">
    <source>
        <dbReference type="Google" id="ProtNLM"/>
    </source>
</evidence>
<gene>
    <name evidence="1" type="ORF">LLEC1_04236</name>
</gene>
<dbReference type="PANTHER" id="PTHR12905:SF0">
    <property type="entry name" value="CALCINEURIN-LIKE PHOSPHOESTERASE DOMAIN-CONTAINING PROTEIN"/>
    <property type="match status" value="1"/>
</dbReference>
<dbReference type="AlphaFoldDB" id="A0A179I2H7"/>